<reference evidence="2 3" key="1">
    <citation type="journal article" date="2017" name="BMC Biol.">
        <title>Genomic innovations, transcriptional plasticity and gene loss underlying the evolution and divergence of two highly polyphagous and invasive Helicoverpa pest species.</title>
        <authorList>
            <person name="Pearce S.L."/>
            <person name="Clarke D.F."/>
            <person name="East P.D."/>
            <person name="Elfekih S."/>
            <person name="Gordon K.H."/>
            <person name="Jermiin L.S."/>
            <person name="McGaughran A."/>
            <person name="Oakeshott J.G."/>
            <person name="Papanikolaou A."/>
            <person name="Perera O.P."/>
            <person name="Rane R.V."/>
            <person name="Richards S."/>
            <person name="Tay W.T."/>
            <person name="Walsh T.K."/>
            <person name="Anderson A."/>
            <person name="Anderson C.J."/>
            <person name="Asgari S."/>
            <person name="Board P.G."/>
            <person name="Bretschneider A."/>
            <person name="Campbell P.M."/>
            <person name="Chertemps T."/>
            <person name="Christeller J.T."/>
            <person name="Coppin C.W."/>
            <person name="Downes S.J."/>
            <person name="Duan G."/>
            <person name="Farnsworth C.A."/>
            <person name="Good R.T."/>
            <person name="Han L.B."/>
            <person name="Han Y.C."/>
            <person name="Hatje K."/>
            <person name="Horne I."/>
            <person name="Huang Y.P."/>
            <person name="Hughes D.S."/>
            <person name="Jacquin-Joly E."/>
            <person name="James W."/>
            <person name="Jhangiani S."/>
            <person name="Kollmar M."/>
            <person name="Kuwar S.S."/>
            <person name="Li S."/>
            <person name="Liu N.Y."/>
            <person name="Maibeche M.T."/>
            <person name="Miller J.R."/>
            <person name="Montagne N."/>
            <person name="Perry T."/>
            <person name="Qu J."/>
            <person name="Song S.V."/>
            <person name="Sutton G.G."/>
            <person name="Vogel H."/>
            <person name="Walenz B.P."/>
            <person name="Xu W."/>
            <person name="Zhang H.J."/>
            <person name="Zou Z."/>
            <person name="Batterham P."/>
            <person name="Edwards O.R."/>
            <person name="Feyereisen R."/>
            <person name="Gibbs R.A."/>
            <person name="Heckel D.G."/>
            <person name="McGrath A."/>
            <person name="Robin C."/>
            <person name="Scherer S.E."/>
            <person name="Worley K.C."/>
            <person name="Wu Y.D."/>
        </authorList>
    </citation>
    <scope>NUCLEOTIDE SEQUENCE [LARGE SCALE GENOMIC DNA]</scope>
    <source>
        <strain evidence="2">Harm_GR_Male_#8</strain>
        <tissue evidence="2">Whole organism</tissue>
    </source>
</reference>
<feature type="signal peptide" evidence="1">
    <location>
        <begin position="1"/>
        <end position="19"/>
    </location>
</feature>
<keyword evidence="1" id="KW-0732">Signal</keyword>
<feature type="chain" id="PRO_5015956186" evidence="1">
    <location>
        <begin position="20"/>
        <end position="101"/>
    </location>
</feature>
<dbReference type="EMBL" id="KZ150175">
    <property type="protein sequence ID" value="PZC72573.1"/>
    <property type="molecule type" value="Genomic_DNA"/>
</dbReference>
<proteinExistence type="predicted"/>
<keyword evidence="3" id="KW-1185">Reference proteome</keyword>
<name>A0A2W1BLL6_HELAM</name>
<evidence type="ECO:0000313" key="2">
    <source>
        <dbReference type="EMBL" id="PZC72573.1"/>
    </source>
</evidence>
<evidence type="ECO:0000256" key="1">
    <source>
        <dbReference type="SAM" id="SignalP"/>
    </source>
</evidence>
<evidence type="ECO:0000313" key="3">
    <source>
        <dbReference type="Proteomes" id="UP000249218"/>
    </source>
</evidence>
<dbReference type="AlphaFoldDB" id="A0A2W1BLL6"/>
<gene>
    <name evidence="2" type="primary">HaOG210920</name>
    <name evidence="2" type="ORF">B5X24_HaOG210920</name>
</gene>
<protein>
    <submittedName>
        <fullName evidence="2">Uncharacterized protein</fullName>
    </submittedName>
</protein>
<organism evidence="2 3">
    <name type="scientific">Helicoverpa armigera</name>
    <name type="common">Cotton bollworm</name>
    <name type="synonym">Heliothis armigera</name>
    <dbReference type="NCBI Taxonomy" id="29058"/>
    <lineage>
        <taxon>Eukaryota</taxon>
        <taxon>Metazoa</taxon>
        <taxon>Ecdysozoa</taxon>
        <taxon>Arthropoda</taxon>
        <taxon>Hexapoda</taxon>
        <taxon>Insecta</taxon>
        <taxon>Pterygota</taxon>
        <taxon>Neoptera</taxon>
        <taxon>Endopterygota</taxon>
        <taxon>Lepidoptera</taxon>
        <taxon>Glossata</taxon>
        <taxon>Ditrysia</taxon>
        <taxon>Noctuoidea</taxon>
        <taxon>Noctuidae</taxon>
        <taxon>Heliothinae</taxon>
        <taxon>Helicoverpa</taxon>
    </lineage>
</organism>
<dbReference type="Proteomes" id="UP000249218">
    <property type="component" value="Unassembled WGS sequence"/>
</dbReference>
<accession>A0A2W1BLL6</accession>
<sequence length="101" mass="11003">MSKLIVLVVLVAVLGSVMCQYIETIDQPKYDPTKVTPLLLLRGGAFSGNYCVPPKVRVENQCVELLTRGSFDGTYCVPPKVRVGSMLAPEIHISPVKISTL</sequence>